<comment type="caution">
    <text evidence="2">The sequence shown here is derived from an EMBL/GenBank/DDBJ whole genome shotgun (WGS) entry which is preliminary data.</text>
</comment>
<organism evidence="2 3">
    <name type="scientific">Plectosphaerella cucumerina</name>
    <dbReference type="NCBI Taxonomy" id="40658"/>
    <lineage>
        <taxon>Eukaryota</taxon>
        <taxon>Fungi</taxon>
        <taxon>Dikarya</taxon>
        <taxon>Ascomycota</taxon>
        <taxon>Pezizomycotina</taxon>
        <taxon>Sordariomycetes</taxon>
        <taxon>Hypocreomycetidae</taxon>
        <taxon>Glomerellales</taxon>
        <taxon>Plectosphaerellaceae</taxon>
        <taxon>Plectosphaerella</taxon>
    </lineage>
</organism>
<proteinExistence type="predicted"/>
<gene>
    <name evidence="2" type="ORF">B0T11DRAFT_301449</name>
</gene>
<sequence>MKIRGLPPAALKFLDRSSSAETATARAESHEAASRSSPETLCSDPTTDRSGHRHGGESPWGMDIRIVSKYPPWELASGISFADSHATLQIDRAWMAEVIIAHSDRVKLEALDWRSLLTAKNTALFKIDQKVGPDEYKNVVLYQQLSTCGNDITGEKTRLWDESVPEQLAKFASCLMSLD</sequence>
<protein>
    <submittedName>
        <fullName evidence="2">Uncharacterized protein</fullName>
    </submittedName>
</protein>
<keyword evidence="3" id="KW-1185">Reference proteome</keyword>
<accession>A0A8K0T9Q8</accession>
<feature type="compositionally biased region" description="Basic and acidic residues" evidence="1">
    <location>
        <begin position="46"/>
        <end position="56"/>
    </location>
</feature>
<dbReference type="EMBL" id="JAGPXD010000005">
    <property type="protein sequence ID" value="KAH7354465.1"/>
    <property type="molecule type" value="Genomic_DNA"/>
</dbReference>
<dbReference type="AlphaFoldDB" id="A0A8K0T9Q8"/>
<evidence type="ECO:0000256" key="1">
    <source>
        <dbReference type="SAM" id="MobiDB-lite"/>
    </source>
</evidence>
<dbReference type="OrthoDB" id="5073785at2759"/>
<feature type="compositionally biased region" description="Low complexity" evidence="1">
    <location>
        <begin position="17"/>
        <end position="26"/>
    </location>
</feature>
<evidence type="ECO:0000313" key="3">
    <source>
        <dbReference type="Proteomes" id="UP000813385"/>
    </source>
</evidence>
<dbReference type="Proteomes" id="UP000813385">
    <property type="component" value="Unassembled WGS sequence"/>
</dbReference>
<reference evidence="2" key="1">
    <citation type="journal article" date="2021" name="Nat. Commun.">
        <title>Genetic determinants of endophytism in the Arabidopsis root mycobiome.</title>
        <authorList>
            <person name="Mesny F."/>
            <person name="Miyauchi S."/>
            <person name="Thiergart T."/>
            <person name="Pickel B."/>
            <person name="Atanasova L."/>
            <person name="Karlsson M."/>
            <person name="Huettel B."/>
            <person name="Barry K.W."/>
            <person name="Haridas S."/>
            <person name="Chen C."/>
            <person name="Bauer D."/>
            <person name="Andreopoulos W."/>
            <person name="Pangilinan J."/>
            <person name="LaButti K."/>
            <person name="Riley R."/>
            <person name="Lipzen A."/>
            <person name="Clum A."/>
            <person name="Drula E."/>
            <person name="Henrissat B."/>
            <person name="Kohler A."/>
            <person name="Grigoriev I.V."/>
            <person name="Martin F.M."/>
            <person name="Hacquard S."/>
        </authorList>
    </citation>
    <scope>NUCLEOTIDE SEQUENCE</scope>
    <source>
        <strain evidence="2">MPI-CAGE-AT-0016</strain>
    </source>
</reference>
<name>A0A8K0T9Q8_9PEZI</name>
<feature type="region of interest" description="Disordered" evidence="1">
    <location>
        <begin position="17"/>
        <end position="58"/>
    </location>
</feature>
<evidence type="ECO:0000313" key="2">
    <source>
        <dbReference type="EMBL" id="KAH7354465.1"/>
    </source>
</evidence>